<evidence type="ECO:0000259" key="4">
    <source>
        <dbReference type="PROSITE" id="PS51379"/>
    </source>
</evidence>
<evidence type="ECO:0000313" key="6">
    <source>
        <dbReference type="Proteomes" id="UP000325292"/>
    </source>
</evidence>
<keyword evidence="1" id="KW-0479">Metal-binding</keyword>
<dbReference type="EMBL" id="CP019454">
    <property type="protein sequence ID" value="AUW92757.1"/>
    <property type="molecule type" value="Genomic_DNA"/>
</dbReference>
<dbReference type="RefSeq" id="WP_103374104.1">
    <property type="nucleotide sequence ID" value="NZ_CP133983.1"/>
</dbReference>
<reference evidence="5 6" key="1">
    <citation type="journal article" date="2019" name="Sci. Rep.">
        <title>Sulfobacillus thermotolerans: new insights into resistance and metabolic capacities of acidophilic chemolithotrophs.</title>
        <authorList>
            <person name="Panyushkina A.E."/>
            <person name="Babenko V.V."/>
            <person name="Nikitina A.S."/>
            <person name="Selezneva O.V."/>
            <person name="Tsaplina I.A."/>
            <person name="Letarova M.A."/>
            <person name="Kostryukova E.S."/>
            <person name="Letarov A.V."/>
        </authorList>
    </citation>
    <scope>NUCLEOTIDE SEQUENCE [LARGE SCALE GENOMIC DNA]</scope>
    <source>
        <strain evidence="5 6">Kr1</strain>
    </source>
</reference>
<evidence type="ECO:0000256" key="1">
    <source>
        <dbReference type="ARBA" id="ARBA00022723"/>
    </source>
</evidence>
<keyword evidence="3" id="KW-0411">Iron-sulfur</keyword>
<dbReference type="PROSITE" id="PS51379">
    <property type="entry name" value="4FE4S_FER_2"/>
    <property type="match status" value="1"/>
</dbReference>
<dbReference type="Gene3D" id="1.10.1060.10">
    <property type="entry name" value="Alpha-helical ferredoxin"/>
    <property type="match status" value="1"/>
</dbReference>
<organism evidence="5 6">
    <name type="scientific">Sulfobacillus thermotolerans</name>
    <dbReference type="NCBI Taxonomy" id="338644"/>
    <lineage>
        <taxon>Bacteria</taxon>
        <taxon>Bacillati</taxon>
        <taxon>Bacillota</taxon>
        <taxon>Clostridia</taxon>
        <taxon>Eubacteriales</taxon>
        <taxon>Clostridiales Family XVII. Incertae Sedis</taxon>
        <taxon>Sulfobacillus</taxon>
    </lineage>
</organism>
<dbReference type="Pfam" id="PF13183">
    <property type="entry name" value="Fer4_8"/>
    <property type="match status" value="1"/>
</dbReference>
<dbReference type="InterPro" id="IPR009051">
    <property type="entry name" value="Helical_ferredxn"/>
</dbReference>
<gene>
    <name evidence="5" type="ORF">BXT84_01300</name>
</gene>
<feature type="domain" description="4Fe-4S ferredoxin-type" evidence="4">
    <location>
        <begin position="101"/>
        <end position="133"/>
    </location>
</feature>
<dbReference type="InterPro" id="IPR017900">
    <property type="entry name" value="4Fe4S_Fe_S_CS"/>
</dbReference>
<evidence type="ECO:0000256" key="3">
    <source>
        <dbReference type="ARBA" id="ARBA00023014"/>
    </source>
</evidence>
<evidence type="ECO:0000313" key="5">
    <source>
        <dbReference type="EMBL" id="AUW92757.1"/>
    </source>
</evidence>
<keyword evidence="2" id="KW-0408">Iron</keyword>
<accession>A0ABM6RN22</accession>
<dbReference type="PANTHER" id="PTHR43255">
    <property type="entry name" value="IRON-SULFUR-BINDING OXIDOREDUCTASE FADF-RELATED-RELATED"/>
    <property type="match status" value="1"/>
</dbReference>
<dbReference type="PROSITE" id="PS00198">
    <property type="entry name" value="4FE4S_FER_1"/>
    <property type="match status" value="1"/>
</dbReference>
<proteinExistence type="predicted"/>
<protein>
    <recommendedName>
        <fullName evidence="4">4Fe-4S ferredoxin-type domain-containing protein</fullName>
    </recommendedName>
</protein>
<name>A0ABM6RN22_9FIRM</name>
<sequence length="231" mass="26450">MAKGSGIIERSLLEDDQIMEEENLVMDGIDISGRWNTMLKTRVHSQRDLDSWDEVRASAIGESIDNCIQCGMCTAGCTVAQEIPAFNPRQFIYWVRVGRKDDLIKNADVIWRCVGCYICTNHCPKEVNTAEVIESIGQWLRTQVPEKMDPAYRANHEAYRHQLETYGRLSLPRLQAEFLSKLGRQKELFGPDLRQAAVKMLKDGRAIKTLLIGRPRHWNRSRFVLTDSARA</sequence>
<dbReference type="InterPro" id="IPR017896">
    <property type="entry name" value="4Fe4S_Fe-S-bd"/>
</dbReference>
<evidence type="ECO:0000256" key="2">
    <source>
        <dbReference type="ARBA" id="ARBA00023004"/>
    </source>
</evidence>
<dbReference type="PANTHER" id="PTHR43255:SF2">
    <property type="entry name" value="HETERODISULFIDE REDUCTASE RELATED PROTEIN"/>
    <property type="match status" value="1"/>
</dbReference>
<dbReference type="SUPFAM" id="SSF46548">
    <property type="entry name" value="alpha-helical ferredoxin"/>
    <property type="match status" value="1"/>
</dbReference>
<keyword evidence="6" id="KW-1185">Reference proteome</keyword>
<dbReference type="InterPro" id="IPR051460">
    <property type="entry name" value="HdrC_iron-sulfur_subunit"/>
</dbReference>
<dbReference type="Proteomes" id="UP000325292">
    <property type="component" value="Chromosome"/>
</dbReference>